<reference evidence="1" key="1">
    <citation type="submission" date="2022-05" db="EMBL/GenBank/DDBJ databases">
        <title>The Musa troglodytarum L. genome provides insights into the mechanism of non-climacteric behaviour and enrichment of carotenoids.</title>
        <authorList>
            <person name="Wang J."/>
        </authorList>
    </citation>
    <scope>NUCLEOTIDE SEQUENCE</scope>
    <source>
        <tissue evidence="1">Leaf</tissue>
    </source>
</reference>
<accession>A0A9E7G5F4</accession>
<dbReference type="AlphaFoldDB" id="A0A9E7G5F4"/>
<keyword evidence="2" id="KW-1185">Reference proteome</keyword>
<sequence length="99" mass="11003">MFGEVKQQWGGRDSTILDSAVREKKKRRGEKAPMHLITVVRCPDHVTVMRGPLHPSAMARWTETLHTVACGLIFLDCATLLDSTTTSDILSTAHDEQLS</sequence>
<protein>
    <submittedName>
        <fullName evidence="1">Uncharacterized protein</fullName>
    </submittedName>
</protein>
<name>A0A9E7G5F4_9LILI</name>
<proteinExistence type="predicted"/>
<dbReference type="Proteomes" id="UP001055439">
    <property type="component" value="Chromosome 5"/>
</dbReference>
<gene>
    <name evidence="1" type="ORF">MUK42_20605</name>
</gene>
<organism evidence="1 2">
    <name type="scientific">Musa troglodytarum</name>
    <name type="common">fe'i banana</name>
    <dbReference type="NCBI Taxonomy" id="320322"/>
    <lineage>
        <taxon>Eukaryota</taxon>
        <taxon>Viridiplantae</taxon>
        <taxon>Streptophyta</taxon>
        <taxon>Embryophyta</taxon>
        <taxon>Tracheophyta</taxon>
        <taxon>Spermatophyta</taxon>
        <taxon>Magnoliopsida</taxon>
        <taxon>Liliopsida</taxon>
        <taxon>Zingiberales</taxon>
        <taxon>Musaceae</taxon>
        <taxon>Musa</taxon>
    </lineage>
</organism>
<evidence type="ECO:0000313" key="2">
    <source>
        <dbReference type="Proteomes" id="UP001055439"/>
    </source>
</evidence>
<evidence type="ECO:0000313" key="1">
    <source>
        <dbReference type="EMBL" id="URE06988.1"/>
    </source>
</evidence>
<dbReference type="EMBL" id="CP097507">
    <property type="protein sequence ID" value="URE06988.1"/>
    <property type="molecule type" value="Genomic_DNA"/>
</dbReference>